<feature type="transmembrane region" description="Helical" evidence="1">
    <location>
        <begin position="12"/>
        <end position="35"/>
    </location>
</feature>
<name>A0A7W9BSA9_9SPHN</name>
<dbReference type="OrthoDB" id="6396247at2"/>
<keyword evidence="3" id="KW-1185">Reference proteome</keyword>
<dbReference type="AlphaFoldDB" id="A0A7W9BSA9"/>
<gene>
    <name evidence="2" type="ORF">FHS99_001694</name>
</gene>
<reference evidence="2 3" key="1">
    <citation type="submission" date="2020-08" db="EMBL/GenBank/DDBJ databases">
        <title>Genomic Encyclopedia of Type Strains, Phase IV (KMG-IV): sequencing the most valuable type-strain genomes for metagenomic binning, comparative biology and taxonomic classification.</title>
        <authorList>
            <person name="Goeker M."/>
        </authorList>
    </citation>
    <scope>NUCLEOTIDE SEQUENCE [LARGE SCALE GENOMIC DNA]</scope>
    <source>
        <strain evidence="2 3">DSM 103336</strain>
    </source>
</reference>
<feature type="transmembrane region" description="Helical" evidence="1">
    <location>
        <begin position="124"/>
        <end position="146"/>
    </location>
</feature>
<dbReference type="EMBL" id="JACIJR010000003">
    <property type="protein sequence ID" value="MBB5729216.1"/>
    <property type="molecule type" value="Genomic_DNA"/>
</dbReference>
<feature type="transmembrane region" description="Helical" evidence="1">
    <location>
        <begin position="368"/>
        <end position="390"/>
    </location>
</feature>
<keyword evidence="1" id="KW-1133">Transmembrane helix</keyword>
<keyword evidence="1" id="KW-0812">Transmembrane</keyword>
<accession>A0A7W9BSA9</accession>
<sequence length="429" mass="45305">MLPGTPVLRDLMRYGMALVGPVGVAGTQFLLSIVLLRTLEPATFGRYSFLLIVAQMSWALWSALFCAPLPLLLAGGPLPSEGRPDDPREAMLRSLTAASLLGAVAAMPVFAALAWMLGDGWRTALLFGAFGGLAIVRFFGRALAYAVHRPLRAMASDIAYGLGLLGGIGVIWFEHAPAADTAYAALAVAAGAGLLPFVRGDPRRIRQLADPRRLVAYPTVWREHGRWSLLGVATTEMTANVHAYLITLFLGPGAFAPLAASALLIRPIAVATNAIVEYERPRLTQALQPGQRVATQRATRLFRAILIAGWVAVAAANAAILVVSPGLIYPGSYDRAHLAVATTLWLATALLRILSVPEGTLLQAIGRFRPLAMASLWSSAVSLASVALLLIVAAPIWSILGILAGEAVVTILVLREGRRALLPASGTAA</sequence>
<feature type="transmembrane region" description="Helical" evidence="1">
    <location>
        <begin position="95"/>
        <end position="118"/>
    </location>
</feature>
<dbReference type="RefSeq" id="WP_157174802.1">
    <property type="nucleotide sequence ID" value="NZ_BMJP01000002.1"/>
</dbReference>
<feature type="transmembrane region" description="Helical" evidence="1">
    <location>
        <begin position="336"/>
        <end position="356"/>
    </location>
</feature>
<evidence type="ECO:0000313" key="2">
    <source>
        <dbReference type="EMBL" id="MBB5729216.1"/>
    </source>
</evidence>
<feature type="transmembrane region" description="Helical" evidence="1">
    <location>
        <begin position="181"/>
        <end position="198"/>
    </location>
</feature>
<feature type="transmembrane region" description="Helical" evidence="1">
    <location>
        <begin position="47"/>
        <end position="74"/>
    </location>
</feature>
<protein>
    <submittedName>
        <fullName evidence="2">O-antigen/teichoic acid export membrane protein</fullName>
    </submittedName>
</protein>
<feature type="transmembrane region" description="Helical" evidence="1">
    <location>
        <begin position="158"/>
        <end position="175"/>
    </location>
</feature>
<keyword evidence="1" id="KW-0472">Membrane</keyword>
<dbReference type="Proteomes" id="UP000546701">
    <property type="component" value="Unassembled WGS sequence"/>
</dbReference>
<evidence type="ECO:0000313" key="3">
    <source>
        <dbReference type="Proteomes" id="UP000546701"/>
    </source>
</evidence>
<organism evidence="2 3">
    <name type="scientific">Sphingomonas prati</name>
    <dbReference type="NCBI Taxonomy" id="1843237"/>
    <lineage>
        <taxon>Bacteria</taxon>
        <taxon>Pseudomonadati</taxon>
        <taxon>Pseudomonadota</taxon>
        <taxon>Alphaproteobacteria</taxon>
        <taxon>Sphingomonadales</taxon>
        <taxon>Sphingomonadaceae</taxon>
        <taxon>Sphingomonas</taxon>
    </lineage>
</organism>
<comment type="caution">
    <text evidence="2">The sequence shown here is derived from an EMBL/GenBank/DDBJ whole genome shotgun (WGS) entry which is preliminary data.</text>
</comment>
<evidence type="ECO:0000256" key="1">
    <source>
        <dbReference type="SAM" id="Phobius"/>
    </source>
</evidence>
<proteinExistence type="predicted"/>
<feature type="transmembrane region" description="Helical" evidence="1">
    <location>
        <begin position="301"/>
        <end position="324"/>
    </location>
</feature>